<dbReference type="GO" id="GO:0007059">
    <property type="term" value="P:chromosome segregation"/>
    <property type="evidence" value="ECO:0007669"/>
    <property type="project" value="TreeGrafter"/>
</dbReference>
<dbReference type="GO" id="GO:0005634">
    <property type="term" value="C:nucleus"/>
    <property type="evidence" value="ECO:0007669"/>
    <property type="project" value="TreeGrafter"/>
</dbReference>
<feature type="compositionally biased region" description="Polar residues" evidence="2">
    <location>
        <begin position="95"/>
        <end position="122"/>
    </location>
</feature>
<evidence type="ECO:0000256" key="2">
    <source>
        <dbReference type="SAM" id="MobiDB-lite"/>
    </source>
</evidence>
<sequence>MFGFFHCRQAKNDAKRGLAEIHPNIVHVDRDTISNDSIVPDPILNQKLQDRSAKLNSNVVEVASSDSTKPTSSIVTRLQNKKAVKDQEFQDSINFQSTESFSASQTPQRNSSVADNDDTNISPLVINHPWISTTRGSSSKKQRSELETSSNEEPESSPLLKKRSLSQRKMPIELSHTDALHFRLQMAIKISHLADLCNCYEKLLKRCEISKEEEGSVSTPVICKHERFPEFAVLVTNFEKKTGEKEITLTDLEGIWERISLQVSDVEKRFEEFEKLKQKYLVRSDEMSPLSTPGKRESLRESALLNSSIVTNVVPTNAEESTEFTPGQQKKTFRQRDLNVVQSTSPEKRLSVEFDALKSDAEGLPFSSELKVFRSPRENIGLNLGNNF</sequence>
<evidence type="ECO:0000313" key="4">
    <source>
        <dbReference type="Proteomes" id="UP000789390"/>
    </source>
</evidence>
<comment type="similarity">
    <text evidence="1">Belongs to the SAPAP family.</text>
</comment>
<dbReference type="GO" id="GO:0051642">
    <property type="term" value="P:centrosome localization"/>
    <property type="evidence" value="ECO:0007669"/>
    <property type="project" value="TreeGrafter"/>
</dbReference>
<dbReference type="Proteomes" id="UP000789390">
    <property type="component" value="Unassembled WGS sequence"/>
</dbReference>
<dbReference type="GO" id="GO:0008017">
    <property type="term" value="F:microtubule binding"/>
    <property type="evidence" value="ECO:0007669"/>
    <property type="project" value="TreeGrafter"/>
</dbReference>
<evidence type="ECO:0000256" key="1">
    <source>
        <dbReference type="ARBA" id="ARBA00008839"/>
    </source>
</evidence>
<dbReference type="GO" id="GO:0007346">
    <property type="term" value="P:regulation of mitotic cell cycle"/>
    <property type="evidence" value="ECO:0007669"/>
    <property type="project" value="TreeGrafter"/>
</dbReference>
<dbReference type="PANTHER" id="PTHR12353">
    <property type="entry name" value="DISKS LARGE-ASSOCIATED PROTEIN DAP SAP90/PSD-95-ASSOCIATED PROTEIN"/>
    <property type="match status" value="1"/>
</dbReference>
<dbReference type="GO" id="GO:0023052">
    <property type="term" value="P:signaling"/>
    <property type="evidence" value="ECO:0007669"/>
    <property type="project" value="InterPro"/>
</dbReference>
<feature type="region of interest" description="Disordered" evidence="2">
    <location>
        <begin position="95"/>
        <end position="165"/>
    </location>
</feature>
<organism evidence="3 4">
    <name type="scientific">Daphnia galeata</name>
    <dbReference type="NCBI Taxonomy" id="27404"/>
    <lineage>
        <taxon>Eukaryota</taxon>
        <taxon>Metazoa</taxon>
        <taxon>Ecdysozoa</taxon>
        <taxon>Arthropoda</taxon>
        <taxon>Crustacea</taxon>
        <taxon>Branchiopoda</taxon>
        <taxon>Diplostraca</taxon>
        <taxon>Cladocera</taxon>
        <taxon>Anomopoda</taxon>
        <taxon>Daphniidae</taxon>
        <taxon>Daphnia</taxon>
    </lineage>
</organism>
<dbReference type="GO" id="GO:0031616">
    <property type="term" value="C:spindle pole centrosome"/>
    <property type="evidence" value="ECO:0007669"/>
    <property type="project" value="TreeGrafter"/>
</dbReference>
<dbReference type="PANTHER" id="PTHR12353:SF1">
    <property type="entry name" value="DISKS LARGE-ASSOCIATED PROTEIN 5"/>
    <property type="match status" value="1"/>
</dbReference>
<dbReference type="GO" id="GO:0051382">
    <property type="term" value="P:kinetochore assembly"/>
    <property type="evidence" value="ECO:0007669"/>
    <property type="project" value="TreeGrafter"/>
</dbReference>
<keyword evidence="4" id="KW-1185">Reference proteome</keyword>
<name>A0A8J2WMS4_9CRUS</name>
<accession>A0A8J2WMS4</accession>
<dbReference type="OrthoDB" id="10023951at2759"/>
<proteinExistence type="inferred from homology"/>
<dbReference type="InterPro" id="IPR005026">
    <property type="entry name" value="SAPAP"/>
</dbReference>
<dbReference type="GO" id="GO:0005737">
    <property type="term" value="C:cytoplasm"/>
    <property type="evidence" value="ECO:0007669"/>
    <property type="project" value="TreeGrafter"/>
</dbReference>
<dbReference type="EMBL" id="CAKKLH010000157">
    <property type="protein sequence ID" value="CAH0104814.1"/>
    <property type="molecule type" value="Genomic_DNA"/>
</dbReference>
<dbReference type="GO" id="GO:0007052">
    <property type="term" value="P:mitotic spindle organization"/>
    <property type="evidence" value="ECO:0007669"/>
    <property type="project" value="TreeGrafter"/>
</dbReference>
<dbReference type="AlphaFoldDB" id="A0A8J2WMS4"/>
<comment type="caution">
    <text evidence="3">The sequence shown here is derived from an EMBL/GenBank/DDBJ whole genome shotgun (WGS) entry which is preliminary data.</text>
</comment>
<reference evidence="3" key="1">
    <citation type="submission" date="2021-11" db="EMBL/GenBank/DDBJ databases">
        <authorList>
            <person name="Schell T."/>
        </authorList>
    </citation>
    <scope>NUCLEOTIDE SEQUENCE</scope>
    <source>
        <strain evidence="3">M5</strain>
    </source>
</reference>
<evidence type="ECO:0000313" key="3">
    <source>
        <dbReference type="EMBL" id="CAH0104814.1"/>
    </source>
</evidence>
<feature type="compositionally biased region" description="Polar residues" evidence="2">
    <location>
        <begin position="130"/>
        <end position="139"/>
    </location>
</feature>
<gene>
    <name evidence="3" type="ORF">DGAL_LOCUS7743</name>
</gene>
<protein>
    <submittedName>
        <fullName evidence="3">Uncharacterized protein</fullName>
    </submittedName>
</protein>